<evidence type="ECO:0000313" key="1">
    <source>
        <dbReference type="EMBL" id="GAU39541.1"/>
    </source>
</evidence>
<gene>
    <name evidence="1" type="ORF">TSUD_37940</name>
</gene>
<proteinExistence type="predicted"/>
<reference evidence="2" key="1">
    <citation type="journal article" date="2017" name="Front. Plant Sci.">
        <title>Climate Clever Clovers: New Paradigm to Reduce the Environmental Footprint of Ruminants by Breeding Low Methanogenic Forages Utilizing Haplotype Variation.</title>
        <authorList>
            <person name="Kaur P."/>
            <person name="Appels R."/>
            <person name="Bayer P.E."/>
            <person name="Keeble-Gagnere G."/>
            <person name="Wang J."/>
            <person name="Hirakawa H."/>
            <person name="Shirasawa K."/>
            <person name="Vercoe P."/>
            <person name="Stefanova K."/>
            <person name="Durmic Z."/>
            <person name="Nichols P."/>
            <person name="Revell C."/>
            <person name="Isobe S.N."/>
            <person name="Edwards D."/>
            <person name="Erskine W."/>
        </authorList>
    </citation>
    <scope>NUCLEOTIDE SEQUENCE [LARGE SCALE GENOMIC DNA]</scope>
    <source>
        <strain evidence="2">cv. Daliak</strain>
    </source>
</reference>
<organism evidence="1 2">
    <name type="scientific">Trifolium subterraneum</name>
    <name type="common">Subterranean clover</name>
    <dbReference type="NCBI Taxonomy" id="3900"/>
    <lineage>
        <taxon>Eukaryota</taxon>
        <taxon>Viridiplantae</taxon>
        <taxon>Streptophyta</taxon>
        <taxon>Embryophyta</taxon>
        <taxon>Tracheophyta</taxon>
        <taxon>Spermatophyta</taxon>
        <taxon>Magnoliopsida</taxon>
        <taxon>eudicotyledons</taxon>
        <taxon>Gunneridae</taxon>
        <taxon>Pentapetalae</taxon>
        <taxon>rosids</taxon>
        <taxon>fabids</taxon>
        <taxon>Fabales</taxon>
        <taxon>Fabaceae</taxon>
        <taxon>Papilionoideae</taxon>
        <taxon>50 kb inversion clade</taxon>
        <taxon>NPAAA clade</taxon>
        <taxon>Hologalegina</taxon>
        <taxon>IRL clade</taxon>
        <taxon>Trifolieae</taxon>
        <taxon>Trifolium</taxon>
    </lineage>
</organism>
<evidence type="ECO:0000313" key="2">
    <source>
        <dbReference type="Proteomes" id="UP000242715"/>
    </source>
</evidence>
<dbReference type="EMBL" id="DF973767">
    <property type="protein sequence ID" value="GAU39541.1"/>
    <property type="molecule type" value="Genomic_DNA"/>
</dbReference>
<accession>A0A2Z6N7B0</accession>
<dbReference type="AlphaFoldDB" id="A0A2Z6N7B0"/>
<dbReference type="Proteomes" id="UP000242715">
    <property type="component" value="Unassembled WGS sequence"/>
</dbReference>
<name>A0A2Z6N7B0_TRISU</name>
<protein>
    <submittedName>
        <fullName evidence="1">Uncharacterized protein</fullName>
    </submittedName>
</protein>
<keyword evidence="2" id="KW-1185">Reference proteome</keyword>
<sequence>MKLLNPPLTKLLFPSFYQDSSNVSSHLMRLFLVLESYEIQVESSFHHALGQTDIDRSCTKQSTLDQ</sequence>